<dbReference type="Gene3D" id="1.10.3730.20">
    <property type="match status" value="1"/>
</dbReference>
<accession>F2IB53</accession>
<feature type="domain" description="EamA" evidence="6">
    <location>
        <begin position="159"/>
        <end position="287"/>
    </location>
</feature>
<evidence type="ECO:0000313" key="7">
    <source>
        <dbReference type="EMBL" id="AEA42136.1"/>
    </source>
</evidence>
<feature type="transmembrane region" description="Helical" evidence="5">
    <location>
        <begin position="45"/>
        <end position="62"/>
    </location>
</feature>
<dbReference type="InterPro" id="IPR000620">
    <property type="entry name" value="EamA_dom"/>
</dbReference>
<organism evidence="7 8">
    <name type="scientific">Fluviicola taffensis (strain DSM 16823 / NCIMB 13979 / RW262)</name>
    <dbReference type="NCBI Taxonomy" id="755732"/>
    <lineage>
        <taxon>Bacteria</taxon>
        <taxon>Pseudomonadati</taxon>
        <taxon>Bacteroidota</taxon>
        <taxon>Flavobacteriia</taxon>
        <taxon>Flavobacteriales</taxon>
        <taxon>Crocinitomicaceae</taxon>
        <taxon>Fluviicola</taxon>
    </lineage>
</organism>
<evidence type="ECO:0000256" key="5">
    <source>
        <dbReference type="SAM" id="Phobius"/>
    </source>
</evidence>
<evidence type="ECO:0000259" key="6">
    <source>
        <dbReference type="Pfam" id="PF00892"/>
    </source>
</evidence>
<sequence length="310" mass="34361">MIKGILYIILSGIAFFIINFFVKMLGNPDNAIIPDLQKYPAHELVFFRSLVSFAISATIIKYKGLSLLGNNRRWLLLRGIAGMVALTLFFFTLHKLPLAIASTLQYLSPIFTVLIASRLFHEKVSKIQYLSSVLAFLGVVFIGFNGIFNGLENQKLDLVWMILGVVSAILSGVAYNAISKLKDTEETINIVIYFPMLALPLTGIWCLFDFTFPHGIEWIILLAIGVLTQIAQVTMTRAFLSTNTAIVAPFQYIGAIYALISGWFVFNEKLATASILGVCLVLLGVIIGTVFRAKIKEKKLITALTNEQQA</sequence>
<dbReference type="RefSeq" id="WP_013684910.1">
    <property type="nucleotide sequence ID" value="NC_015321.1"/>
</dbReference>
<feature type="transmembrane region" description="Helical" evidence="5">
    <location>
        <begin position="98"/>
        <end position="117"/>
    </location>
</feature>
<keyword evidence="8" id="KW-1185">Reference proteome</keyword>
<feature type="transmembrane region" description="Helical" evidence="5">
    <location>
        <begin position="160"/>
        <end position="178"/>
    </location>
</feature>
<reference evidence="7 8" key="1">
    <citation type="journal article" date="2011" name="Stand. Genomic Sci.">
        <title>Complete genome sequence of the gliding freshwater bacterium Fluviicola taffensis type strain (RW262).</title>
        <authorList>
            <person name="Woyke T."/>
            <person name="Chertkov O."/>
            <person name="Lapidus A."/>
            <person name="Nolan M."/>
            <person name="Lucas S."/>
            <person name="Del Rio T.G."/>
            <person name="Tice H."/>
            <person name="Cheng J.F."/>
            <person name="Tapia R."/>
            <person name="Han C."/>
            <person name="Goodwin L."/>
            <person name="Pitluck S."/>
            <person name="Liolios K."/>
            <person name="Pagani I."/>
            <person name="Ivanova N."/>
            <person name="Huntemann M."/>
            <person name="Mavromatis K."/>
            <person name="Mikhailova N."/>
            <person name="Pati A."/>
            <person name="Chen A."/>
            <person name="Palaniappan K."/>
            <person name="Land M."/>
            <person name="Hauser L."/>
            <person name="Brambilla E.M."/>
            <person name="Rohde M."/>
            <person name="Mwirichia R."/>
            <person name="Sikorski J."/>
            <person name="Tindall B.J."/>
            <person name="Goker M."/>
            <person name="Bristow J."/>
            <person name="Eisen J.A."/>
            <person name="Markowitz V."/>
            <person name="Hugenholtz P."/>
            <person name="Klenk H.P."/>
            <person name="Kyrpides N.C."/>
        </authorList>
    </citation>
    <scope>NUCLEOTIDE SEQUENCE [LARGE SCALE GENOMIC DNA]</scope>
    <source>
        <strain evidence="8">DSM 16823 / RW262 / RW262</strain>
    </source>
</reference>
<dbReference type="AlphaFoldDB" id="F2IB53"/>
<comment type="subcellular location">
    <subcellularLocation>
        <location evidence="1">Membrane</location>
        <topology evidence="1">Multi-pass membrane protein</topology>
    </subcellularLocation>
</comment>
<feature type="transmembrane region" description="Helical" evidence="5">
    <location>
        <begin position="247"/>
        <end position="266"/>
    </location>
</feature>
<evidence type="ECO:0000313" key="8">
    <source>
        <dbReference type="Proteomes" id="UP000007463"/>
    </source>
</evidence>
<keyword evidence="3 5" id="KW-1133">Transmembrane helix</keyword>
<dbReference type="Proteomes" id="UP000007463">
    <property type="component" value="Chromosome"/>
</dbReference>
<dbReference type="GO" id="GO:0016020">
    <property type="term" value="C:membrane"/>
    <property type="evidence" value="ECO:0007669"/>
    <property type="project" value="UniProtKB-SubCell"/>
</dbReference>
<dbReference type="EMBL" id="CP002542">
    <property type="protein sequence ID" value="AEA42136.1"/>
    <property type="molecule type" value="Genomic_DNA"/>
</dbReference>
<feature type="transmembrane region" description="Helical" evidence="5">
    <location>
        <begin position="218"/>
        <end position="240"/>
    </location>
</feature>
<dbReference type="STRING" id="755732.Fluta_0126"/>
<feature type="domain" description="EamA" evidence="6">
    <location>
        <begin position="3"/>
        <end position="143"/>
    </location>
</feature>
<feature type="transmembrane region" description="Helical" evidence="5">
    <location>
        <begin position="129"/>
        <end position="148"/>
    </location>
</feature>
<dbReference type="PANTHER" id="PTHR22911:SF6">
    <property type="entry name" value="SOLUTE CARRIER FAMILY 35 MEMBER G1"/>
    <property type="match status" value="1"/>
</dbReference>
<reference evidence="8" key="2">
    <citation type="submission" date="2011-02" db="EMBL/GenBank/DDBJ databases">
        <title>The complete genome of Fluviicola taffensis DSM 16823.</title>
        <authorList>
            <consortium name="US DOE Joint Genome Institute (JGI-PGF)"/>
            <person name="Lucas S."/>
            <person name="Copeland A."/>
            <person name="Lapidus A."/>
            <person name="Bruce D."/>
            <person name="Goodwin L."/>
            <person name="Pitluck S."/>
            <person name="Kyrpides N."/>
            <person name="Mavromatis K."/>
            <person name="Ivanova N."/>
            <person name="Mikhailova N."/>
            <person name="Pagani I."/>
            <person name="Chertkov O."/>
            <person name="Detter J.C."/>
            <person name="Han C."/>
            <person name="Tapia R."/>
            <person name="Land M."/>
            <person name="Hauser L."/>
            <person name="Markowitz V."/>
            <person name="Cheng J.-F."/>
            <person name="Hugenholtz P."/>
            <person name="Woyke T."/>
            <person name="Wu D."/>
            <person name="Tindall B."/>
            <person name="Pomrenke H.G."/>
            <person name="Brambilla E."/>
            <person name="Klenk H.-P."/>
            <person name="Eisen J.A."/>
        </authorList>
    </citation>
    <scope>NUCLEOTIDE SEQUENCE [LARGE SCALE GENOMIC DNA]</scope>
    <source>
        <strain evidence="8">DSM 16823 / RW262 / RW262</strain>
    </source>
</reference>
<feature type="transmembrane region" description="Helical" evidence="5">
    <location>
        <begin position="190"/>
        <end position="212"/>
    </location>
</feature>
<evidence type="ECO:0000256" key="4">
    <source>
        <dbReference type="ARBA" id="ARBA00023136"/>
    </source>
</evidence>
<proteinExistence type="predicted"/>
<protein>
    <recommendedName>
        <fullName evidence="6">EamA domain-containing protein</fullName>
    </recommendedName>
</protein>
<feature type="transmembrane region" description="Helical" evidence="5">
    <location>
        <begin position="74"/>
        <end position="92"/>
    </location>
</feature>
<keyword evidence="2 5" id="KW-0812">Transmembrane</keyword>
<feature type="transmembrane region" description="Helical" evidence="5">
    <location>
        <begin position="5"/>
        <end position="25"/>
    </location>
</feature>
<dbReference type="SUPFAM" id="SSF103481">
    <property type="entry name" value="Multidrug resistance efflux transporter EmrE"/>
    <property type="match status" value="2"/>
</dbReference>
<dbReference type="InterPro" id="IPR037185">
    <property type="entry name" value="EmrE-like"/>
</dbReference>
<evidence type="ECO:0000256" key="3">
    <source>
        <dbReference type="ARBA" id="ARBA00022989"/>
    </source>
</evidence>
<evidence type="ECO:0000256" key="1">
    <source>
        <dbReference type="ARBA" id="ARBA00004141"/>
    </source>
</evidence>
<dbReference type="KEGG" id="fte:Fluta_0126"/>
<feature type="transmembrane region" description="Helical" evidence="5">
    <location>
        <begin position="272"/>
        <end position="291"/>
    </location>
</feature>
<gene>
    <name evidence="7" type="ordered locus">Fluta_0126</name>
</gene>
<dbReference type="eggNOG" id="COG0697">
    <property type="taxonomic scope" value="Bacteria"/>
</dbReference>
<dbReference type="Pfam" id="PF00892">
    <property type="entry name" value="EamA"/>
    <property type="match status" value="2"/>
</dbReference>
<dbReference type="HOGENOM" id="CLU_032828_0_1_10"/>
<name>F2IB53_FLUTR</name>
<keyword evidence="4 5" id="KW-0472">Membrane</keyword>
<evidence type="ECO:0000256" key="2">
    <source>
        <dbReference type="ARBA" id="ARBA00022692"/>
    </source>
</evidence>
<dbReference type="PANTHER" id="PTHR22911">
    <property type="entry name" value="ACYL-MALONYL CONDENSING ENZYME-RELATED"/>
    <property type="match status" value="1"/>
</dbReference>
<dbReference type="OrthoDB" id="597549at2"/>